<dbReference type="AlphaFoldDB" id="A0A8K1FIZ4"/>
<feature type="compositionally biased region" description="Polar residues" evidence="3">
    <location>
        <begin position="154"/>
        <end position="174"/>
    </location>
</feature>
<evidence type="ECO:0000259" key="5">
    <source>
        <dbReference type="PROSITE" id="PS51293"/>
    </source>
</evidence>
<feature type="compositionally biased region" description="Low complexity" evidence="3">
    <location>
        <begin position="135"/>
        <end position="146"/>
    </location>
</feature>
<organism evidence="7 8">
    <name type="scientific">Pythium oligandrum</name>
    <name type="common">Mycoparasitic fungus</name>
    <dbReference type="NCBI Taxonomy" id="41045"/>
    <lineage>
        <taxon>Eukaryota</taxon>
        <taxon>Sar</taxon>
        <taxon>Stramenopiles</taxon>
        <taxon>Oomycota</taxon>
        <taxon>Peronosporomycetes</taxon>
        <taxon>Pythiales</taxon>
        <taxon>Pythiaceae</taxon>
        <taxon>Pythium</taxon>
    </lineage>
</organism>
<dbReference type="InterPro" id="IPR009057">
    <property type="entry name" value="Homeodomain-like_sf"/>
</dbReference>
<dbReference type="Pfam" id="PF00249">
    <property type="entry name" value="Myb_DNA-binding"/>
    <property type="match status" value="2"/>
</dbReference>
<evidence type="ECO:0000313" key="7">
    <source>
        <dbReference type="EMBL" id="TMW60238.1"/>
    </source>
</evidence>
<dbReference type="InterPro" id="IPR001005">
    <property type="entry name" value="SANT/Myb"/>
</dbReference>
<dbReference type="PROSITE" id="PS51294">
    <property type="entry name" value="HTH_MYB"/>
    <property type="match status" value="2"/>
</dbReference>
<feature type="domain" description="Myb-like" evidence="4">
    <location>
        <begin position="34"/>
        <end position="78"/>
    </location>
</feature>
<feature type="domain" description="HTH myb-type" evidence="6">
    <location>
        <begin position="79"/>
        <end position="133"/>
    </location>
</feature>
<dbReference type="Proteomes" id="UP000794436">
    <property type="component" value="Unassembled WGS sequence"/>
</dbReference>
<evidence type="ECO:0000259" key="4">
    <source>
        <dbReference type="PROSITE" id="PS50090"/>
    </source>
</evidence>
<dbReference type="GO" id="GO:0000981">
    <property type="term" value="F:DNA-binding transcription factor activity, RNA polymerase II-specific"/>
    <property type="evidence" value="ECO:0007669"/>
    <property type="project" value="TreeGrafter"/>
</dbReference>
<protein>
    <submittedName>
        <fullName evidence="7">Uncharacterized protein</fullName>
    </submittedName>
</protein>
<proteinExistence type="predicted"/>
<dbReference type="InterPro" id="IPR050560">
    <property type="entry name" value="MYB_TF"/>
</dbReference>
<keyword evidence="2" id="KW-0238">DNA-binding</keyword>
<feature type="domain" description="SANT" evidence="5">
    <location>
        <begin position="82"/>
        <end position="133"/>
    </location>
</feature>
<feature type="domain" description="HTH myb-type" evidence="6">
    <location>
        <begin position="27"/>
        <end position="78"/>
    </location>
</feature>
<dbReference type="EMBL" id="SPLM01000108">
    <property type="protein sequence ID" value="TMW60238.1"/>
    <property type="molecule type" value="Genomic_DNA"/>
</dbReference>
<dbReference type="GO" id="GO:0000978">
    <property type="term" value="F:RNA polymerase II cis-regulatory region sequence-specific DNA binding"/>
    <property type="evidence" value="ECO:0007669"/>
    <property type="project" value="TreeGrafter"/>
</dbReference>
<dbReference type="InterPro" id="IPR017884">
    <property type="entry name" value="SANT_dom"/>
</dbReference>
<accession>A0A8K1FIZ4</accession>
<dbReference type="PANTHER" id="PTHR45614:SF232">
    <property type="entry name" value="TRANSCRIPTION FACTOR MYB3R-2"/>
    <property type="match status" value="1"/>
</dbReference>
<name>A0A8K1FIZ4_PYTOL</name>
<gene>
    <name evidence="7" type="ORF">Poli38472_000280</name>
</gene>
<evidence type="ECO:0000313" key="8">
    <source>
        <dbReference type="Proteomes" id="UP000794436"/>
    </source>
</evidence>
<comment type="caution">
    <text evidence="7">The sequence shown here is derived from an EMBL/GenBank/DDBJ whole genome shotgun (WGS) entry which is preliminary data.</text>
</comment>
<keyword evidence="8" id="KW-1185">Reference proteome</keyword>
<dbReference type="OrthoDB" id="2143914at2759"/>
<evidence type="ECO:0000256" key="3">
    <source>
        <dbReference type="SAM" id="MobiDB-lite"/>
    </source>
</evidence>
<dbReference type="SUPFAM" id="SSF46689">
    <property type="entry name" value="Homeodomain-like"/>
    <property type="match status" value="1"/>
</dbReference>
<dbReference type="PROSITE" id="PS50090">
    <property type="entry name" value="MYB_LIKE"/>
    <property type="match status" value="2"/>
</dbReference>
<evidence type="ECO:0000256" key="1">
    <source>
        <dbReference type="ARBA" id="ARBA00022737"/>
    </source>
</evidence>
<keyword evidence="1" id="KW-0677">Repeat</keyword>
<dbReference type="PROSITE" id="PS51293">
    <property type="entry name" value="SANT"/>
    <property type="match status" value="1"/>
</dbReference>
<evidence type="ECO:0000256" key="2">
    <source>
        <dbReference type="ARBA" id="ARBA00023125"/>
    </source>
</evidence>
<feature type="domain" description="Myb-like" evidence="4">
    <location>
        <begin position="79"/>
        <end position="129"/>
    </location>
</feature>
<dbReference type="PANTHER" id="PTHR45614">
    <property type="entry name" value="MYB PROTEIN-RELATED"/>
    <property type="match status" value="1"/>
</dbReference>
<reference evidence="7" key="1">
    <citation type="submission" date="2019-03" db="EMBL/GenBank/DDBJ databases">
        <title>Long read genome sequence of the mycoparasitic Pythium oligandrum ATCC 38472 isolated from sugarbeet rhizosphere.</title>
        <authorList>
            <person name="Gaulin E."/>
        </authorList>
    </citation>
    <scope>NUCLEOTIDE SEQUENCE</scope>
    <source>
        <strain evidence="7">ATCC 38472_TT</strain>
    </source>
</reference>
<dbReference type="GO" id="GO:0005634">
    <property type="term" value="C:nucleus"/>
    <property type="evidence" value="ECO:0007669"/>
    <property type="project" value="TreeGrafter"/>
</dbReference>
<evidence type="ECO:0000259" key="6">
    <source>
        <dbReference type="PROSITE" id="PS51294"/>
    </source>
</evidence>
<feature type="region of interest" description="Disordered" evidence="3">
    <location>
        <begin position="126"/>
        <end position="176"/>
    </location>
</feature>
<dbReference type="Gene3D" id="1.10.10.60">
    <property type="entry name" value="Homeodomain-like"/>
    <property type="match status" value="2"/>
</dbReference>
<dbReference type="InterPro" id="IPR017930">
    <property type="entry name" value="Myb_dom"/>
</dbReference>
<dbReference type="CDD" id="cd00167">
    <property type="entry name" value="SANT"/>
    <property type="match status" value="2"/>
</dbReference>
<sequence>MQLDAVMAERRRLLDDEDHYRGSKKRKERKPVCKWTEKEDQMMIKLVQKYGTRHWTIIGTKLPGRNGKQCRERWHNQLDPAIRKDPWTDEEERILRESHELYGNKWAEIAKMLPGRTDNAIKNHWNSSKRRLKRSSSTVSGSLSLTRPRKRRCSSITSNGSSSDESACEATQPQDEPRVDKLDAMCSHPQRPQDLGATSPLEFNHLYTALQPPISALAISADGTLCWTPGQPPVVVTDQTRYSWQFATQTPSWLVTAAPIGSATATQLMHPKIEPADPKATQERRNKDQTTRKRLLELEAAVAMAEGPSPALKETDPRLQLLADAALLQSLCQV</sequence>
<dbReference type="SMART" id="SM00717">
    <property type="entry name" value="SANT"/>
    <property type="match status" value="2"/>
</dbReference>
<dbReference type="FunFam" id="1.10.10.60:FF:000010">
    <property type="entry name" value="Transcriptional activator Myb isoform A"/>
    <property type="match status" value="1"/>
</dbReference>